<dbReference type="Pfam" id="PF00172">
    <property type="entry name" value="Zn_clus"/>
    <property type="match status" value="1"/>
</dbReference>
<evidence type="ECO:0000256" key="3">
    <source>
        <dbReference type="ARBA" id="ARBA00023163"/>
    </source>
</evidence>
<keyword evidence="8" id="KW-1185">Reference proteome</keyword>
<feature type="compositionally biased region" description="Gly residues" evidence="5">
    <location>
        <begin position="820"/>
        <end position="840"/>
    </location>
</feature>
<dbReference type="PANTHER" id="PTHR47424:SF6">
    <property type="entry name" value="PROLINE UTILIZATION TRANS-ACTIVATOR"/>
    <property type="match status" value="1"/>
</dbReference>
<dbReference type="PROSITE" id="PS00463">
    <property type="entry name" value="ZN2_CY6_FUNGAL_1"/>
    <property type="match status" value="1"/>
</dbReference>
<dbReference type="PANTHER" id="PTHR47424">
    <property type="entry name" value="REGULATORY PROTEIN GAL4"/>
    <property type="match status" value="1"/>
</dbReference>
<evidence type="ECO:0000313" key="7">
    <source>
        <dbReference type="EMBL" id="KAL3417968.1"/>
    </source>
</evidence>
<dbReference type="InterPro" id="IPR036864">
    <property type="entry name" value="Zn2-C6_fun-type_DNA-bd_sf"/>
</dbReference>
<evidence type="ECO:0000256" key="5">
    <source>
        <dbReference type="SAM" id="MobiDB-lite"/>
    </source>
</evidence>
<keyword evidence="2" id="KW-0805">Transcription regulation</keyword>
<evidence type="ECO:0000313" key="8">
    <source>
        <dbReference type="Proteomes" id="UP001629113"/>
    </source>
</evidence>
<dbReference type="CDD" id="cd00067">
    <property type="entry name" value="GAL4"/>
    <property type="match status" value="1"/>
</dbReference>
<name>A0ABR4P3U7_9HELO</name>
<gene>
    <name evidence="7" type="ORF">PVAG01_10978</name>
</gene>
<organism evidence="7 8">
    <name type="scientific">Phlyctema vagabunda</name>
    <dbReference type="NCBI Taxonomy" id="108571"/>
    <lineage>
        <taxon>Eukaryota</taxon>
        <taxon>Fungi</taxon>
        <taxon>Dikarya</taxon>
        <taxon>Ascomycota</taxon>
        <taxon>Pezizomycotina</taxon>
        <taxon>Leotiomycetes</taxon>
        <taxon>Helotiales</taxon>
        <taxon>Dermateaceae</taxon>
        <taxon>Phlyctema</taxon>
    </lineage>
</organism>
<keyword evidence="3" id="KW-0804">Transcription</keyword>
<keyword evidence="4" id="KW-0539">Nucleus</keyword>
<dbReference type="PROSITE" id="PS50048">
    <property type="entry name" value="ZN2_CY6_FUNGAL_2"/>
    <property type="match status" value="1"/>
</dbReference>
<dbReference type="InterPro" id="IPR051127">
    <property type="entry name" value="Fungal_SecMet_Regulators"/>
</dbReference>
<evidence type="ECO:0000256" key="4">
    <source>
        <dbReference type="ARBA" id="ARBA00023242"/>
    </source>
</evidence>
<dbReference type="SUPFAM" id="SSF57701">
    <property type="entry name" value="Zn2/Cys6 DNA-binding domain"/>
    <property type="match status" value="1"/>
</dbReference>
<reference evidence="7 8" key="1">
    <citation type="submission" date="2024-06" db="EMBL/GenBank/DDBJ databases">
        <title>Complete genome of Phlyctema vagabunda strain 19-DSS-EL-015.</title>
        <authorList>
            <person name="Fiorenzani C."/>
        </authorList>
    </citation>
    <scope>NUCLEOTIDE SEQUENCE [LARGE SCALE GENOMIC DNA]</scope>
    <source>
        <strain evidence="7 8">19-DSS-EL-015</strain>
    </source>
</reference>
<dbReference type="Proteomes" id="UP001629113">
    <property type="component" value="Unassembled WGS sequence"/>
</dbReference>
<feature type="region of interest" description="Disordered" evidence="5">
    <location>
        <begin position="201"/>
        <end position="223"/>
    </location>
</feature>
<dbReference type="SMART" id="SM00066">
    <property type="entry name" value="GAL4"/>
    <property type="match status" value="1"/>
</dbReference>
<sequence>MNNAEETKKKRRIPEDLRKRALVSCDRCKKRRVRCLRTAQQSACQACTENGVKCESTLPRKQRIYGSIETLSIRYRVLDALIKGLYPNHDTDSIDVLYDIAEKSGIEVPSSSHEGADGFLLNQAQSPVSKQDPGTGSKLGDVPIFEAPPIPQTAAEMPTEKVLTNAQGGPSHYIGPSASFGFVLEIRNLVAQYNAGLKAATPSARPAPATLPSQPTKLSPIYKGKEKEASAWTNSGDFNGKRLAQTQAPATPPLLQAEVLATQPLRPLATFLPARPLADQYVEAYFEKVHSNFMVLHPATFMTRYHSTWNERKLIQDVEPGWIGCLCLVLVFGIQELEPDKDKSMELQRRFLGLVLPRVHLIINTSNLMNIQALLLTQLYQHNNRERNSAWMLLGCAARMAIALGIHQERSTGGFDEVDRDMRRQVWWTLYNFEHTLCMMLGRPTSIDETDMNVELPSEAVIDSLPTQQIPDISQLSVPIGYLEHSVRLTKLVIRIKFEMYDRPDDPLQPDLKAISANKLLDALDEWYHNLPPSLHLESMSPIRKHQRAVLSLHIQFRHTQSLVCRPYILRKVGAQLAFHLGWKLTSPGIDPRESRLSHLCCNFARQVVVHLHQLSTFDMLDGVAWLDFYYLYHAVLILALDFLARPRDQLDTAEDTIRKAAVREALDAVRKSRLCPTFTFLIQVSVQLAKIVGIFDESYTSPIWNPPPPPVQQHHLNNTPQPPGVEELINEWFHFDPTNAPWHFYGATGSGELDNSNMLPPASNSDMVVPVMSHENPHVPLQAPAHMDFSHLAPQHPSEYAWHPALDPSAVGYMPKPGNGSGSGNGNPGSRSGQGGGHF</sequence>
<dbReference type="EMBL" id="JBFCZG010000010">
    <property type="protein sequence ID" value="KAL3417968.1"/>
    <property type="molecule type" value="Genomic_DNA"/>
</dbReference>
<dbReference type="InterPro" id="IPR007219">
    <property type="entry name" value="XnlR_reg_dom"/>
</dbReference>
<evidence type="ECO:0000256" key="2">
    <source>
        <dbReference type="ARBA" id="ARBA00023015"/>
    </source>
</evidence>
<feature type="region of interest" description="Disordered" evidence="5">
    <location>
        <begin position="812"/>
        <end position="840"/>
    </location>
</feature>
<dbReference type="SMART" id="SM00906">
    <property type="entry name" value="Fungal_trans"/>
    <property type="match status" value="1"/>
</dbReference>
<feature type="domain" description="Zn(2)-C6 fungal-type" evidence="6">
    <location>
        <begin position="24"/>
        <end position="54"/>
    </location>
</feature>
<keyword evidence="1" id="KW-0479">Metal-binding</keyword>
<feature type="compositionally biased region" description="Low complexity" evidence="5">
    <location>
        <begin position="201"/>
        <end position="213"/>
    </location>
</feature>
<dbReference type="CDD" id="cd12148">
    <property type="entry name" value="fungal_TF_MHR"/>
    <property type="match status" value="1"/>
</dbReference>
<dbReference type="InterPro" id="IPR001138">
    <property type="entry name" value="Zn2Cys6_DnaBD"/>
</dbReference>
<protein>
    <submittedName>
        <fullName evidence="7">C6 transcription factor</fullName>
    </submittedName>
</protein>
<dbReference type="Gene3D" id="4.10.240.10">
    <property type="entry name" value="Zn(2)-C6 fungal-type DNA-binding domain"/>
    <property type="match status" value="1"/>
</dbReference>
<evidence type="ECO:0000259" key="6">
    <source>
        <dbReference type="PROSITE" id="PS50048"/>
    </source>
</evidence>
<accession>A0ABR4P3U7</accession>
<evidence type="ECO:0000256" key="1">
    <source>
        <dbReference type="ARBA" id="ARBA00022723"/>
    </source>
</evidence>
<comment type="caution">
    <text evidence="7">The sequence shown here is derived from an EMBL/GenBank/DDBJ whole genome shotgun (WGS) entry which is preliminary data.</text>
</comment>
<proteinExistence type="predicted"/>
<dbReference type="Pfam" id="PF04082">
    <property type="entry name" value="Fungal_trans"/>
    <property type="match status" value="1"/>
</dbReference>